<keyword evidence="3" id="KW-1185">Reference proteome</keyword>
<dbReference type="GO" id="GO:0045505">
    <property type="term" value="F:dynein intermediate chain binding"/>
    <property type="evidence" value="ECO:0007669"/>
    <property type="project" value="TreeGrafter"/>
</dbReference>
<dbReference type="GO" id="GO:0007018">
    <property type="term" value="P:microtubule-based movement"/>
    <property type="evidence" value="ECO:0007669"/>
    <property type="project" value="TreeGrafter"/>
</dbReference>
<dbReference type="Pfam" id="PF03645">
    <property type="entry name" value="Tctex-1"/>
    <property type="match status" value="1"/>
</dbReference>
<evidence type="ECO:0000313" key="3">
    <source>
        <dbReference type="Proteomes" id="UP000076532"/>
    </source>
</evidence>
<proteinExistence type="predicted"/>
<organism evidence="2 3">
    <name type="scientific">Athelia psychrophila</name>
    <dbReference type="NCBI Taxonomy" id="1759441"/>
    <lineage>
        <taxon>Eukaryota</taxon>
        <taxon>Fungi</taxon>
        <taxon>Dikarya</taxon>
        <taxon>Basidiomycota</taxon>
        <taxon>Agaricomycotina</taxon>
        <taxon>Agaricomycetes</taxon>
        <taxon>Agaricomycetidae</taxon>
        <taxon>Atheliales</taxon>
        <taxon>Atheliaceae</taxon>
        <taxon>Athelia</taxon>
    </lineage>
</organism>
<dbReference type="CDD" id="cd21449">
    <property type="entry name" value="DLC-like_SF"/>
    <property type="match status" value="1"/>
</dbReference>
<protein>
    <submittedName>
        <fullName evidence="2">Uncharacterized protein</fullName>
    </submittedName>
</protein>
<evidence type="ECO:0000313" key="2">
    <source>
        <dbReference type="EMBL" id="KZP24653.1"/>
    </source>
</evidence>
<dbReference type="InterPro" id="IPR038586">
    <property type="entry name" value="Tctex-1-like_sf"/>
</dbReference>
<reference evidence="2 3" key="1">
    <citation type="journal article" date="2016" name="Mol. Biol. Evol.">
        <title>Comparative Genomics of Early-Diverging Mushroom-Forming Fungi Provides Insights into the Origins of Lignocellulose Decay Capabilities.</title>
        <authorList>
            <person name="Nagy L.G."/>
            <person name="Riley R."/>
            <person name="Tritt A."/>
            <person name="Adam C."/>
            <person name="Daum C."/>
            <person name="Floudas D."/>
            <person name="Sun H."/>
            <person name="Yadav J.S."/>
            <person name="Pangilinan J."/>
            <person name="Larsson K.H."/>
            <person name="Matsuura K."/>
            <person name="Barry K."/>
            <person name="Labutti K."/>
            <person name="Kuo R."/>
            <person name="Ohm R.A."/>
            <person name="Bhattacharya S.S."/>
            <person name="Shirouzu T."/>
            <person name="Yoshinaga Y."/>
            <person name="Martin F.M."/>
            <person name="Grigoriev I.V."/>
            <person name="Hibbett D.S."/>
        </authorList>
    </citation>
    <scope>NUCLEOTIDE SEQUENCE [LARGE SCALE GENOMIC DNA]</scope>
    <source>
        <strain evidence="2 3">CBS 109695</strain>
    </source>
</reference>
<dbReference type="AlphaFoldDB" id="A0A166N574"/>
<dbReference type="STRING" id="436010.A0A166N574"/>
<dbReference type="PANTHER" id="PTHR21255:SF7">
    <property type="entry name" value="DYNEIN LIGHT CHAIN TCTEX-TYPE PROTEIN 2B"/>
    <property type="match status" value="1"/>
</dbReference>
<dbReference type="GO" id="GO:0005737">
    <property type="term" value="C:cytoplasm"/>
    <property type="evidence" value="ECO:0007669"/>
    <property type="project" value="TreeGrafter"/>
</dbReference>
<dbReference type="Proteomes" id="UP000076532">
    <property type="component" value="Unassembled WGS sequence"/>
</dbReference>
<dbReference type="Gene3D" id="3.30.1140.40">
    <property type="entry name" value="Tctex-1"/>
    <property type="match status" value="1"/>
</dbReference>
<accession>A0A166N574</accession>
<dbReference type="InterPro" id="IPR005334">
    <property type="entry name" value="Tctex-1-like"/>
</dbReference>
<dbReference type="PANTHER" id="PTHR21255">
    <property type="entry name" value="T-COMPLEX-ASSOCIATED-TESTIS-EXPRESSED 1/ DYNEIN LIGHT CHAIN"/>
    <property type="match status" value="1"/>
</dbReference>
<evidence type="ECO:0000256" key="1">
    <source>
        <dbReference type="SAM" id="MobiDB-lite"/>
    </source>
</evidence>
<feature type="region of interest" description="Disordered" evidence="1">
    <location>
        <begin position="1"/>
        <end position="22"/>
    </location>
</feature>
<gene>
    <name evidence="2" type="ORF">FIBSPDRAFT_735530</name>
</gene>
<dbReference type="GO" id="GO:0005868">
    <property type="term" value="C:cytoplasmic dynein complex"/>
    <property type="evidence" value="ECO:0007669"/>
    <property type="project" value="TreeGrafter"/>
</dbReference>
<dbReference type="OrthoDB" id="10260741at2759"/>
<sequence>MATSSGLRSPVPRSDASSPRQKFDSDLLKAYMKKLLSSTFQGTSWPGAKEQDRVKDWIKDVGTRVKERMLEIQPRGYKFIVLTQINDNKGQGGRADLALHWETSDVVAQEMFSNDSLICICIAFAIQTY</sequence>
<name>A0A166N574_9AGAM</name>
<dbReference type="EMBL" id="KV417525">
    <property type="protein sequence ID" value="KZP24653.1"/>
    <property type="molecule type" value="Genomic_DNA"/>
</dbReference>